<feature type="domain" description="Lysine-specific metallo-endopeptidase" evidence="1">
    <location>
        <begin position="2"/>
        <end position="61"/>
    </location>
</feature>
<evidence type="ECO:0000313" key="3">
    <source>
        <dbReference type="Proteomes" id="UP000320762"/>
    </source>
</evidence>
<accession>A0A550CR87</accession>
<proteinExistence type="predicted"/>
<name>A0A550CR87_9AGAR</name>
<dbReference type="Gene3D" id="3.40.390.10">
    <property type="entry name" value="Collagenase (Catalytic Domain)"/>
    <property type="match status" value="1"/>
</dbReference>
<dbReference type="Proteomes" id="UP000320762">
    <property type="component" value="Unassembled WGS sequence"/>
</dbReference>
<dbReference type="SUPFAM" id="SSF55486">
    <property type="entry name" value="Metalloproteases ('zincins'), catalytic domain"/>
    <property type="match status" value="1"/>
</dbReference>
<gene>
    <name evidence="2" type="ORF">BD626DRAFT_387284</name>
</gene>
<keyword evidence="3" id="KW-1185">Reference proteome</keyword>
<feature type="non-terminal residue" evidence="2">
    <location>
        <position position="61"/>
    </location>
</feature>
<dbReference type="EMBL" id="VDMD01000002">
    <property type="protein sequence ID" value="TRM67310.1"/>
    <property type="molecule type" value="Genomic_DNA"/>
</dbReference>
<evidence type="ECO:0000259" key="1">
    <source>
        <dbReference type="Pfam" id="PF14521"/>
    </source>
</evidence>
<protein>
    <recommendedName>
        <fullName evidence="1">Lysine-specific metallo-endopeptidase domain-containing protein</fullName>
    </recommendedName>
</protein>
<reference evidence="2 3" key="1">
    <citation type="journal article" date="2019" name="New Phytol.">
        <title>Comparative genomics reveals unique wood-decay strategies and fruiting body development in the Schizophyllaceae.</title>
        <authorList>
            <person name="Almasi E."/>
            <person name="Sahu N."/>
            <person name="Krizsan K."/>
            <person name="Balint B."/>
            <person name="Kovacs G.M."/>
            <person name="Kiss B."/>
            <person name="Cseklye J."/>
            <person name="Drula E."/>
            <person name="Henrissat B."/>
            <person name="Nagy I."/>
            <person name="Chovatia M."/>
            <person name="Adam C."/>
            <person name="LaButti K."/>
            <person name="Lipzen A."/>
            <person name="Riley R."/>
            <person name="Grigoriev I.V."/>
            <person name="Nagy L.G."/>
        </authorList>
    </citation>
    <scope>NUCLEOTIDE SEQUENCE [LARGE SCALE GENOMIC DNA]</scope>
    <source>
        <strain evidence="2 3">NL-1724</strain>
    </source>
</reference>
<dbReference type="STRING" id="97359.A0A550CR87"/>
<feature type="non-terminal residue" evidence="2">
    <location>
        <position position="1"/>
    </location>
</feature>
<evidence type="ECO:0000313" key="2">
    <source>
        <dbReference type="EMBL" id="TRM67310.1"/>
    </source>
</evidence>
<comment type="caution">
    <text evidence="2">The sequence shown here is derived from an EMBL/GenBank/DDBJ whole genome shotgun (WGS) entry which is preliminary data.</text>
</comment>
<dbReference type="InterPro" id="IPR024079">
    <property type="entry name" value="MetalloPept_cat_dom_sf"/>
</dbReference>
<dbReference type="Pfam" id="PF14521">
    <property type="entry name" value="Aspzincin_M35"/>
    <property type="match status" value="1"/>
</dbReference>
<dbReference type="AlphaFoldDB" id="A0A550CR87"/>
<dbReference type="InterPro" id="IPR029463">
    <property type="entry name" value="Lys_MEP"/>
</dbReference>
<organism evidence="2 3">
    <name type="scientific">Schizophyllum amplum</name>
    <dbReference type="NCBI Taxonomy" id="97359"/>
    <lineage>
        <taxon>Eukaryota</taxon>
        <taxon>Fungi</taxon>
        <taxon>Dikarya</taxon>
        <taxon>Basidiomycota</taxon>
        <taxon>Agaricomycotina</taxon>
        <taxon>Agaricomycetes</taxon>
        <taxon>Agaricomycetidae</taxon>
        <taxon>Agaricales</taxon>
        <taxon>Schizophyllaceae</taxon>
        <taxon>Schizophyllum</taxon>
    </lineage>
</organism>
<dbReference type="OrthoDB" id="412874at2759"/>
<sequence>LNCNDETKACSNGVIAYTIISTTNIYFCNISFDEVEMTELCLGTTVAEHNTDGRTTLHELT</sequence>
<dbReference type="GO" id="GO:0004222">
    <property type="term" value="F:metalloendopeptidase activity"/>
    <property type="evidence" value="ECO:0007669"/>
    <property type="project" value="InterPro"/>
</dbReference>